<proteinExistence type="predicted"/>
<name>A0A4Y8TZ47_9MICC</name>
<evidence type="ECO:0000313" key="2">
    <source>
        <dbReference type="Proteomes" id="UP000297638"/>
    </source>
</evidence>
<sequence>MAIVRTYRLDEKNVLQFREAWFQQFEDDEVGQFVINHGVVGHMSETSDVQDVDNDRADQLFAGFMEACAEEGYEEIKDEDQSWIIVQYALKSASGTERDQYLEKKAKEALTGHLAWRGLGTVESSDFSTRKLNIRVLSPAPKLAVPAIKTCIREAKLDFTKLSIGVAPYADLSKLKMAHPMPPKPMNVD</sequence>
<dbReference type="EMBL" id="SPDS01000001">
    <property type="protein sequence ID" value="TFH56871.1"/>
    <property type="molecule type" value="Genomic_DNA"/>
</dbReference>
<organism evidence="1 2">
    <name type="scientific">Glutamicibacter arilaitensis</name>
    <dbReference type="NCBI Taxonomy" id="256701"/>
    <lineage>
        <taxon>Bacteria</taxon>
        <taxon>Bacillati</taxon>
        <taxon>Actinomycetota</taxon>
        <taxon>Actinomycetes</taxon>
        <taxon>Micrococcales</taxon>
        <taxon>Micrococcaceae</taxon>
        <taxon>Glutamicibacter</taxon>
    </lineage>
</organism>
<gene>
    <name evidence="1" type="ORF">EXY26_07575</name>
</gene>
<evidence type="ECO:0000313" key="1">
    <source>
        <dbReference type="EMBL" id="TFH56871.1"/>
    </source>
</evidence>
<accession>A0A4Y8TZ47</accession>
<dbReference type="RefSeq" id="WP_134779930.1">
    <property type="nucleotide sequence ID" value="NZ_SPDS01000001.1"/>
</dbReference>
<dbReference type="AlphaFoldDB" id="A0A4Y8TZ47"/>
<protein>
    <submittedName>
        <fullName evidence="1">Uncharacterized protein</fullName>
    </submittedName>
</protein>
<reference evidence="1 2" key="1">
    <citation type="submission" date="2019-03" db="EMBL/GenBank/DDBJ databases">
        <title>Glutamicibacter sp. LJH19 genome.</title>
        <authorList>
            <person name="Sinai Borker S."/>
            <person name="Kumar R."/>
        </authorList>
    </citation>
    <scope>NUCLEOTIDE SEQUENCE [LARGE SCALE GENOMIC DNA]</scope>
    <source>
        <strain evidence="1 2">LJH19</strain>
    </source>
</reference>
<dbReference type="Proteomes" id="UP000297638">
    <property type="component" value="Unassembled WGS sequence"/>
</dbReference>
<comment type="caution">
    <text evidence="1">The sequence shown here is derived from an EMBL/GenBank/DDBJ whole genome shotgun (WGS) entry which is preliminary data.</text>
</comment>